<dbReference type="InterPro" id="IPR016020">
    <property type="entry name" value="Transl_init_fac_sub12_N_euk"/>
</dbReference>
<dbReference type="InterPro" id="IPR036390">
    <property type="entry name" value="WH_DNA-bd_sf"/>
</dbReference>
<dbReference type="GO" id="GO:0005852">
    <property type="term" value="C:eukaryotic translation initiation factor 3 complex"/>
    <property type="evidence" value="ECO:0007669"/>
    <property type="project" value="UniProtKB-UniRule"/>
</dbReference>
<comment type="caution">
    <text evidence="7">The sequence shown here is derived from an EMBL/GenBank/DDBJ whole genome shotgun (WGS) entry which is preliminary data.</text>
</comment>
<evidence type="ECO:0000259" key="6">
    <source>
        <dbReference type="PROSITE" id="PS50250"/>
    </source>
</evidence>
<dbReference type="InterPro" id="IPR009374">
    <property type="entry name" value="eIF3k"/>
</dbReference>
<dbReference type="SUPFAM" id="SSF46785">
    <property type="entry name" value="Winged helix' DNA-binding domain"/>
    <property type="match status" value="1"/>
</dbReference>
<evidence type="ECO:0000256" key="4">
    <source>
        <dbReference type="HAMAP-Rule" id="MF_03010"/>
    </source>
</evidence>
<evidence type="ECO:0000313" key="8">
    <source>
        <dbReference type="Proteomes" id="UP001280581"/>
    </source>
</evidence>
<name>A0AAN6RG86_9PLEO</name>
<dbReference type="EMBL" id="WVTA01000009">
    <property type="protein sequence ID" value="KAK3207169.1"/>
    <property type="molecule type" value="Genomic_DNA"/>
</dbReference>
<comment type="subcellular location">
    <subcellularLocation>
        <location evidence="4">Cytoplasm</location>
    </subcellularLocation>
</comment>
<dbReference type="FunFam" id="1.25.40.250:FF:000003">
    <property type="entry name" value="Eukaryotic translation initiation factor 3 subunit K"/>
    <property type="match status" value="1"/>
</dbReference>
<dbReference type="PANTHER" id="PTHR13022:SF0">
    <property type="entry name" value="EUKARYOTIC TRANSLATION INITIATION FACTOR 3 SUBUNIT K"/>
    <property type="match status" value="1"/>
</dbReference>
<dbReference type="InterPro" id="IPR036388">
    <property type="entry name" value="WH-like_DNA-bd_sf"/>
</dbReference>
<comment type="function">
    <text evidence="4">Component of the eukaryotic translation initiation factor 3 (eIF-3) complex, which is involved in protein synthesis of a specialized repertoire of mRNAs and, together with other initiation factors, stimulates binding of mRNA and methionyl-tRNAi to the 40S ribosome. The eIF-3 complex specifically targets and initiates translation of a subset of mRNAs involved in cell proliferation.</text>
</comment>
<dbReference type="InterPro" id="IPR033464">
    <property type="entry name" value="CSN8_PSD8_EIF3K"/>
</dbReference>
<dbReference type="Gene3D" id="1.10.10.10">
    <property type="entry name" value="Winged helix-like DNA-binding domain superfamily/Winged helix DNA-binding domain"/>
    <property type="match status" value="1"/>
</dbReference>
<dbReference type="SUPFAM" id="SSF51197">
    <property type="entry name" value="Clavaminate synthase-like"/>
    <property type="match status" value="1"/>
</dbReference>
<dbReference type="InterPro" id="IPR027443">
    <property type="entry name" value="IPNS-like_sf"/>
</dbReference>
<accession>A0AAN6RG86</accession>
<comment type="subunit">
    <text evidence="4">Component of the eukaryotic translation initiation factor 3 (eIF-3) complex.</text>
</comment>
<dbReference type="InterPro" id="IPR000717">
    <property type="entry name" value="PCI_dom"/>
</dbReference>
<dbReference type="FunFam" id="1.10.10.10:FF:000389">
    <property type="entry name" value="Eukaryotic translation initiation factor 3 subunit K"/>
    <property type="match status" value="1"/>
</dbReference>
<dbReference type="PANTHER" id="PTHR13022">
    <property type="entry name" value="EUKARYOTIC TRANSLATION INITIATION FACTOR 3 SUBUNIT 11"/>
    <property type="match status" value="1"/>
</dbReference>
<feature type="compositionally biased region" description="Basic and acidic residues" evidence="5">
    <location>
        <begin position="108"/>
        <end position="123"/>
    </location>
</feature>
<protein>
    <recommendedName>
        <fullName evidence="4">Eukaryotic translation initiation factor 3 subunit K</fullName>
        <shortName evidence="4">eIF3k</shortName>
    </recommendedName>
    <alternativeName>
        <fullName evidence="4">eIF-3 p25</fullName>
    </alternativeName>
</protein>
<dbReference type="SUPFAM" id="SSF48371">
    <property type="entry name" value="ARM repeat"/>
    <property type="match status" value="1"/>
</dbReference>
<evidence type="ECO:0000256" key="2">
    <source>
        <dbReference type="ARBA" id="ARBA00022540"/>
    </source>
</evidence>
<comment type="similarity">
    <text evidence="4">Belongs to the eIF-3 subunit K family.</text>
</comment>
<dbReference type="GO" id="GO:0043022">
    <property type="term" value="F:ribosome binding"/>
    <property type="evidence" value="ECO:0007669"/>
    <property type="project" value="InterPro"/>
</dbReference>
<evidence type="ECO:0000313" key="7">
    <source>
        <dbReference type="EMBL" id="KAK3207169.1"/>
    </source>
</evidence>
<evidence type="ECO:0000256" key="5">
    <source>
        <dbReference type="SAM" id="MobiDB-lite"/>
    </source>
</evidence>
<dbReference type="Gene3D" id="1.25.40.250">
    <property type="entry name" value="ARM repeat, domain 1"/>
    <property type="match status" value="1"/>
</dbReference>
<dbReference type="GO" id="GO:0003743">
    <property type="term" value="F:translation initiation factor activity"/>
    <property type="evidence" value="ECO:0007669"/>
    <property type="project" value="UniProtKB-UniRule"/>
</dbReference>
<keyword evidence="1 4" id="KW-0963">Cytoplasm</keyword>
<dbReference type="InterPro" id="IPR026992">
    <property type="entry name" value="DIOX_N"/>
</dbReference>
<dbReference type="GO" id="GO:0001732">
    <property type="term" value="P:formation of cytoplasmic translation initiation complex"/>
    <property type="evidence" value="ECO:0007669"/>
    <property type="project" value="UniProtKB-UniRule"/>
</dbReference>
<dbReference type="GO" id="GO:0016282">
    <property type="term" value="C:eukaryotic 43S preinitiation complex"/>
    <property type="evidence" value="ECO:0007669"/>
    <property type="project" value="UniProtKB-UniRule"/>
</dbReference>
<dbReference type="AlphaFoldDB" id="A0AAN6RG86"/>
<gene>
    <name evidence="7" type="ORF">GRF29_103g70799</name>
</gene>
<dbReference type="Pfam" id="PF14226">
    <property type="entry name" value="DIOX_N"/>
    <property type="match status" value="1"/>
</dbReference>
<proteinExistence type="inferred from homology"/>
<keyword evidence="8" id="KW-1185">Reference proteome</keyword>
<dbReference type="GO" id="GO:0006446">
    <property type="term" value="P:regulation of translational initiation"/>
    <property type="evidence" value="ECO:0007669"/>
    <property type="project" value="InterPro"/>
</dbReference>
<dbReference type="Pfam" id="PF10075">
    <property type="entry name" value="CSN8_PSD8_EIF3K"/>
    <property type="match status" value="1"/>
</dbReference>
<dbReference type="PROSITE" id="PS50250">
    <property type="entry name" value="PCI"/>
    <property type="match status" value="1"/>
</dbReference>
<dbReference type="PRINTS" id="PR00682">
    <property type="entry name" value="IPNSYNTHASE"/>
</dbReference>
<evidence type="ECO:0000256" key="3">
    <source>
        <dbReference type="ARBA" id="ARBA00022917"/>
    </source>
</evidence>
<feature type="region of interest" description="Disordered" evidence="5">
    <location>
        <begin position="108"/>
        <end position="127"/>
    </location>
</feature>
<evidence type="ECO:0000256" key="1">
    <source>
        <dbReference type="ARBA" id="ARBA00022490"/>
    </source>
</evidence>
<dbReference type="HAMAP" id="MF_03010">
    <property type="entry name" value="eIF3k"/>
    <property type="match status" value="1"/>
</dbReference>
<sequence>MAHLEMQSIENSTIPIVDFGAFLNGETKEQERVAHQIDEAFRNVGFVYLKNHGIPKEKVQECFSWSQRFFALPMETKMLAPHPSGGAHHRGYSPPGLEHVTQHTYSKEDVAKSRETPDYKESFECGNTTDASQPNIWLPDDKLPGFQPFLESYFTLCADLIHKILDALGIALSVPEPGLSPTHSNSLFQLRLLHYPEIAASQLQNGARNRINAHSDFGTLTLLFQDQVGGLEIEDPNNPDASTPALSHIPQANTTMGAPFDFAPERPEHIDSILNGLDRYNPETTAVFQDYVMQQCEQQTYDCYANLALLKLYQFNPHLARDETITNILVKALTVFPTPDFSLGLALLPSHTLAPLNSSSHTPAAGDAPLSEAVQKLNILKNLLEGADYATFWSTLDSDDLYADLVADVSGFEQLMRVRIAATVSQAIREVERSILESWLDLSGKEFEQFVGGVCGWNIDGEKVKIPINKDNEAKGTVVRENVKFDQFSRVVRRAFEQPA</sequence>
<keyword evidence="2 4" id="KW-0396">Initiation factor</keyword>
<reference evidence="7 8" key="1">
    <citation type="submission" date="2021-02" db="EMBL/GenBank/DDBJ databases">
        <title>Genome assembly of Pseudopithomyces chartarum.</title>
        <authorList>
            <person name="Jauregui R."/>
            <person name="Singh J."/>
            <person name="Voisey C."/>
        </authorList>
    </citation>
    <scope>NUCLEOTIDE SEQUENCE [LARGE SCALE GENOMIC DNA]</scope>
    <source>
        <strain evidence="7 8">AGR01</strain>
    </source>
</reference>
<keyword evidence="3 4" id="KW-0648">Protein biosynthesis</keyword>
<dbReference type="Gene3D" id="2.60.120.330">
    <property type="entry name" value="B-lactam Antibiotic, Isopenicillin N Synthase, Chain"/>
    <property type="match status" value="1"/>
</dbReference>
<dbReference type="Proteomes" id="UP001280581">
    <property type="component" value="Unassembled WGS sequence"/>
</dbReference>
<feature type="domain" description="PCI" evidence="6">
    <location>
        <begin position="301"/>
        <end position="482"/>
    </location>
</feature>
<dbReference type="GO" id="GO:0033290">
    <property type="term" value="C:eukaryotic 48S preinitiation complex"/>
    <property type="evidence" value="ECO:0007669"/>
    <property type="project" value="UniProtKB-UniRule"/>
</dbReference>
<dbReference type="InterPro" id="IPR016024">
    <property type="entry name" value="ARM-type_fold"/>
</dbReference>
<organism evidence="7 8">
    <name type="scientific">Pseudopithomyces chartarum</name>
    <dbReference type="NCBI Taxonomy" id="1892770"/>
    <lineage>
        <taxon>Eukaryota</taxon>
        <taxon>Fungi</taxon>
        <taxon>Dikarya</taxon>
        <taxon>Ascomycota</taxon>
        <taxon>Pezizomycotina</taxon>
        <taxon>Dothideomycetes</taxon>
        <taxon>Pleosporomycetidae</taxon>
        <taxon>Pleosporales</taxon>
        <taxon>Massarineae</taxon>
        <taxon>Didymosphaeriaceae</taxon>
        <taxon>Pseudopithomyces</taxon>
    </lineage>
</organism>
<dbReference type="GO" id="GO:0003723">
    <property type="term" value="F:RNA binding"/>
    <property type="evidence" value="ECO:0007669"/>
    <property type="project" value="UniProtKB-UniRule"/>
</dbReference>